<protein>
    <submittedName>
        <fullName evidence="1">Uncharacterized protein</fullName>
    </submittedName>
</protein>
<evidence type="ECO:0000313" key="2">
    <source>
        <dbReference type="Proteomes" id="UP000264702"/>
    </source>
</evidence>
<dbReference type="Gene3D" id="2.130.10.10">
    <property type="entry name" value="YVTN repeat-like/Quinoprotein amine dehydrogenase"/>
    <property type="match status" value="1"/>
</dbReference>
<name>A0A372ITR8_9BACT</name>
<dbReference type="InterPro" id="IPR011044">
    <property type="entry name" value="Quino_amine_DH_bsu"/>
</dbReference>
<dbReference type="Proteomes" id="UP000264702">
    <property type="component" value="Unassembled WGS sequence"/>
</dbReference>
<evidence type="ECO:0000313" key="1">
    <source>
        <dbReference type="EMBL" id="RFU18306.1"/>
    </source>
</evidence>
<keyword evidence="2" id="KW-1185">Reference proteome</keyword>
<accession>A0A372ITR8</accession>
<comment type="caution">
    <text evidence="1">The sequence shown here is derived from an EMBL/GenBank/DDBJ whole genome shotgun (WGS) entry which is preliminary data.</text>
</comment>
<proteinExistence type="predicted"/>
<dbReference type="InterPro" id="IPR015943">
    <property type="entry name" value="WD40/YVTN_repeat-like_dom_sf"/>
</dbReference>
<sequence length="485" mass="49953">MKKRSSLYHCVVLGIVFAVCLALESCGQNFYFAGRTLPPSGLLNRVLITEQDASAIGSGALPFVDAFYDIRHAYNATTGSFSISGYSGKLPVTIQNMPEQQTGGVYDAAAGSFTLINYAGEKVAGTVAIPGGLSSSIFISRDENYVYAANNSTHVISVVDRVTGGSYALNLPNVNGISVNPGGTIVLAFLANSDDIYSVVHLTTAQQTAAANNPHYQGAEDCEPQNLPQFCVFPVSTGTAKFDRPLKAVFSSDGSSAYVIDCGPECGGSTAGVTVIPITGSVLNQGSEGASGISLAATSFTAIPGGATNGLFSGNTLYIAGQQFQGGSPCSTTPGAPGSGVLMEGCLTVLNTPSNTIGGVYSISDGTHNKMVMGDESTLWIGAAQCQAGVRYQQVQAGVSGIQYGCLTMFNTSTNTVTVDAYKGDATGIAAVLGLNKIYSAEGGQVYIYNTSSMTELDNSNVSVTGTAVDVAYMDAATDSDNTTY</sequence>
<dbReference type="EMBL" id="QVQT01000001">
    <property type="protein sequence ID" value="RFU18306.1"/>
    <property type="molecule type" value="Genomic_DNA"/>
</dbReference>
<reference evidence="1 2" key="1">
    <citation type="submission" date="2018-08" db="EMBL/GenBank/DDBJ databases">
        <title>Acidipila sp. 4G-K13, an acidobacterium isolated from forest soil.</title>
        <authorList>
            <person name="Gao Z.-H."/>
            <person name="Qiu L.-H."/>
        </authorList>
    </citation>
    <scope>NUCLEOTIDE SEQUENCE [LARGE SCALE GENOMIC DNA]</scope>
    <source>
        <strain evidence="1 2">4G-K13</strain>
    </source>
</reference>
<dbReference type="SUPFAM" id="SSF50969">
    <property type="entry name" value="YVTN repeat-like/Quinoprotein amine dehydrogenase"/>
    <property type="match status" value="1"/>
</dbReference>
<dbReference type="AlphaFoldDB" id="A0A372ITR8"/>
<organism evidence="1 2">
    <name type="scientific">Paracidobacterium acidisoli</name>
    <dbReference type="NCBI Taxonomy" id="2303751"/>
    <lineage>
        <taxon>Bacteria</taxon>
        <taxon>Pseudomonadati</taxon>
        <taxon>Acidobacteriota</taxon>
        <taxon>Terriglobia</taxon>
        <taxon>Terriglobales</taxon>
        <taxon>Acidobacteriaceae</taxon>
        <taxon>Paracidobacterium</taxon>
    </lineage>
</organism>
<gene>
    <name evidence="1" type="ORF">D0Y96_01675</name>
</gene>